<keyword evidence="4" id="KW-0808">Transferase</keyword>
<dbReference type="GO" id="GO:0005978">
    <property type="term" value="P:glycogen biosynthetic process"/>
    <property type="evidence" value="ECO:0007669"/>
    <property type="project" value="UniProtKB-KW"/>
</dbReference>
<dbReference type="EMBL" id="JAOQAZ010000016">
    <property type="protein sequence ID" value="KAJ4258096.1"/>
    <property type="molecule type" value="Genomic_DNA"/>
</dbReference>
<reference evidence="14" key="1">
    <citation type="submission" date="2022-09" db="EMBL/GenBank/DDBJ databases">
        <title>Fusarium specimens isolated from Avocado Roots.</title>
        <authorList>
            <person name="Stajich J."/>
            <person name="Roper C."/>
            <person name="Heimlech-Rivalta G."/>
        </authorList>
    </citation>
    <scope>NUCLEOTIDE SEQUENCE</scope>
    <source>
        <strain evidence="14">CF00136</strain>
    </source>
</reference>
<gene>
    <name evidence="14" type="ORF">NW762_008236</name>
</gene>
<dbReference type="Pfam" id="PF01501">
    <property type="entry name" value="Glyco_transf_8"/>
    <property type="match status" value="1"/>
</dbReference>
<proteinExistence type="inferred from homology"/>
<evidence type="ECO:0000313" key="14">
    <source>
        <dbReference type="EMBL" id="KAJ4258096.1"/>
    </source>
</evidence>
<accession>A0A9W8VDH6</accession>
<organism evidence="14 15">
    <name type="scientific">Fusarium torreyae</name>
    <dbReference type="NCBI Taxonomy" id="1237075"/>
    <lineage>
        <taxon>Eukaryota</taxon>
        <taxon>Fungi</taxon>
        <taxon>Dikarya</taxon>
        <taxon>Ascomycota</taxon>
        <taxon>Pezizomycotina</taxon>
        <taxon>Sordariomycetes</taxon>
        <taxon>Hypocreomycetidae</taxon>
        <taxon>Hypocreales</taxon>
        <taxon>Nectriaceae</taxon>
        <taxon>Fusarium</taxon>
    </lineage>
</organism>
<evidence type="ECO:0000256" key="12">
    <source>
        <dbReference type="ARBA" id="ARBA00052293"/>
    </source>
</evidence>
<dbReference type="InterPro" id="IPR029044">
    <property type="entry name" value="Nucleotide-diphossugar_trans"/>
</dbReference>
<keyword evidence="8" id="KW-0464">Manganese</keyword>
<keyword evidence="15" id="KW-1185">Reference proteome</keyword>
<dbReference type="EC" id="2.4.1.186" evidence="10"/>
<dbReference type="GO" id="GO:0005737">
    <property type="term" value="C:cytoplasm"/>
    <property type="evidence" value="ECO:0007669"/>
    <property type="project" value="UniProtKB-SubCell"/>
</dbReference>
<comment type="catalytic activity">
    <reaction evidence="12">
        <text>L-tyrosyl-[glycogenin] + UDP-alpha-D-glucose = alpha-D-glucosyl-L-tyrosyl-[glycogenin] + UDP + H(+)</text>
        <dbReference type="Rhea" id="RHEA:23360"/>
        <dbReference type="Rhea" id="RHEA-COMP:14604"/>
        <dbReference type="Rhea" id="RHEA-COMP:14605"/>
        <dbReference type="ChEBI" id="CHEBI:15378"/>
        <dbReference type="ChEBI" id="CHEBI:46858"/>
        <dbReference type="ChEBI" id="CHEBI:58223"/>
        <dbReference type="ChEBI" id="CHEBI:58885"/>
        <dbReference type="ChEBI" id="CHEBI:140573"/>
        <dbReference type="EC" id="2.4.1.186"/>
    </reaction>
</comment>
<dbReference type="InterPro" id="IPR002495">
    <property type="entry name" value="Glyco_trans_8"/>
</dbReference>
<name>A0A9W8VDH6_9HYPO</name>
<dbReference type="FunFam" id="3.90.550.10:FF:000092">
    <property type="entry name" value="Glycogenin 2"/>
    <property type="match status" value="1"/>
</dbReference>
<comment type="subcellular location">
    <subcellularLocation>
        <location evidence="2">Cytoplasm</location>
    </subcellularLocation>
</comment>
<dbReference type="CDD" id="cd02537">
    <property type="entry name" value="GT8_Glycogenin"/>
    <property type="match status" value="1"/>
</dbReference>
<dbReference type="OrthoDB" id="2014201at2759"/>
<evidence type="ECO:0000313" key="15">
    <source>
        <dbReference type="Proteomes" id="UP001152049"/>
    </source>
</evidence>
<comment type="caution">
    <text evidence="14">The sequence shown here is derived from an EMBL/GenBank/DDBJ whole genome shotgun (WGS) entry which is preliminary data.</text>
</comment>
<evidence type="ECO:0000256" key="8">
    <source>
        <dbReference type="ARBA" id="ARBA00023211"/>
    </source>
</evidence>
<keyword evidence="3" id="KW-0963">Cytoplasm</keyword>
<evidence type="ECO:0000256" key="1">
    <source>
        <dbReference type="ARBA" id="ARBA00001936"/>
    </source>
</evidence>
<dbReference type="AlphaFoldDB" id="A0A9W8VDH6"/>
<evidence type="ECO:0000256" key="3">
    <source>
        <dbReference type="ARBA" id="ARBA00022490"/>
    </source>
</evidence>
<evidence type="ECO:0000256" key="10">
    <source>
        <dbReference type="ARBA" id="ARBA00038934"/>
    </source>
</evidence>
<comment type="cofactor">
    <cofactor evidence="1">
        <name>Mn(2+)</name>
        <dbReference type="ChEBI" id="CHEBI:29035"/>
    </cofactor>
</comment>
<keyword evidence="5" id="KW-0479">Metal-binding</keyword>
<evidence type="ECO:0000256" key="6">
    <source>
        <dbReference type="ARBA" id="ARBA00023056"/>
    </source>
</evidence>
<evidence type="ECO:0000256" key="9">
    <source>
        <dbReference type="ARBA" id="ARBA00038162"/>
    </source>
</evidence>
<dbReference type="Gene3D" id="3.90.550.10">
    <property type="entry name" value="Spore Coat Polysaccharide Biosynthesis Protein SpsA, Chain A"/>
    <property type="match status" value="1"/>
</dbReference>
<evidence type="ECO:0000256" key="11">
    <source>
        <dbReference type="ARBA" id="ARBA00050886"/>
    </source>
</evidence>
<evidence type="ECO:0000256" key="7">
    <source>
        <dbReference type="ARBA" id="ARBA00023180"/>
    </source>
</evidence>
<comment type="catalytic activity">
    <reaction evidence="11">
        <text>[1,4-alpha-D-glucosyl](n)-L-tyrosyl-[glycogenin] + UDP-alpha-D-glucose = [1,4-alpha-D-glucosyl](n+1)-L-tyrosyl-[glycogenin] + UDP + H(+)</text>
        <dbReference type="Rhea" id="RHEA:56560"/>
        <dbReference type="Rhea" id="RHEA-COMP:14606"/>
        <dbReference type="Rhea" id="RHEA-COMP:14607"/>
        <dbReference type="ChEBI" id="CHEBI:15378"/>
        <dbReference type="ChEBI" id="CHEBI:58223"/>
        <dbReference type="ChEBI" id="CHEBI:58885"/>
        <dbReference type="ChEBI" id="CHEBI:140574"/>
        <dbReference type="EC" id="2.4.1.186"/>
    </reaction>
</comment>
<comment type="function">
    <text evidence="13">Self-glucosylating initiator of glycogen synthesis. It catalyzes the formation of a short alpha (1,4)-glucosyl chain covalently attached via a glucose 1-O-tyrosyl linkage to internal tyrosine residues and these chains act as primers for the elongation reaction catalyzed by glycogen synthase.</text>
</comment>
<protein>
    <recommendedName>
        <fullName evidence="10">glycogenin glucosyltransferase</fullName>
        <ecNumber evidence="10">2.4.1.186</ecNumber>
    </recommendedName>
</protein>
<keyword evidence="6" id="KW-0320">Glycogen biosynthesis</keyword>
<dbReference type="Proteomes" id="UP001152049">
    <property type="component" value="Unassembled WGS sequence"/>
</dbReference>
<dbReference type="GO" id="GO:0046872">
    <property type="term" value="F:metal ion binding"/>
    <property type="evidence" value="ECO:0007669"/>
    <property type="project" value="UniProtKB-KW"/>
</dbReference>
<dbReference type="SUPFAM" id="SSF53448">
    <property type="entry name" value="Nucleotide-diphospho-sugar transferases"/>
    <property type="match status" value="1"/>
</dbReference>
<dbReference type="PANTHER" id="PTHR11183">
    <property type="entry name" value="GLYCOGENIN SUBFAMILY MEMBER"/>
    <property type="match status" value="1"/>
</dbReference>
<evidence type="ECO:0000256" key="5">
    <source>
        <dbReference type="ARBA" id="ARBA00022723"/>
    </source>
</evidence>
<keyword evidence="7" id="KW-0325">Glycoprotein</keyword>
<dbReference type="GO" id="GO:0008466">
    <property type="term" value="F:glycogenin glucosyltransferase activity"/>
    <property type="evidence" value="ECO:0007669"/>
    <property type="project" value="UniProtKB-EC"/>
</dbReference>
<sequence length="294" mass="33183">MTGNKHDAENSVSLQRCGYFTLLTNDEYVTAALVLAQSLKNTKTSVPLCVLIVESEISTSSKTQLHRMFDQVILIEQLSGVESDNLKAIGRPDLKDTMTKLQVWSQTQFCRILFLDADTLVLSNLDHLFELPSTIDLAASPDLGFSDCFNSGVMLLKPSSSTYSELRRFASETASFDGGDQGLLNIFFGDGVVRHPSLSFKDGPYAFGQDGVSHEKNWYRLSCTYNLAMHQVYRLYIPATLRYIKEHKVLHFIGKVKPWHFSEGVVPITDDAPAYEQFYASMVKQWWDIRRSVV</sequence>
<dbReference type="InterPro" id="IPR050587">
    <property type="entry name" value="GNT1/Glycosyltrans_8"/>
</dbReference>
<evidence type="ECO:0000256" key="4">
    <source>
        <dbReference type="ARBA" id="ARBA00022679"/>
    </source>
</evidence>
<comment type="similarity">
    <text evidence="9">Belongs to the glycosyltransferase 8 family. Glycogenin subfamily.</text>
</comment>
<evidence type="ECO:0000256" key="2">
    <source>
        <dbReference type="ARBA" id="ARBA00004496"/>
    </source>
</evidence>
<evidence type="ECO:0000256" key="13">
    <source>
        <dbReference type="ARBA" id="ARBA00057883"/>
    </source>
</evidence>